<dbReference type="SUPFAM" id="SSF56300">
    <property type="entry name" value="Metallo-dependent phosphatases"/>
    <property type="match status" value="1"/>
</dbReference>
<dbReference type="InterPro" id="IPR051158">
    <property type="entry name" value="Metallophosphoesterase_sf"/>
</dbReference>
<accession>A0AA88KKH8</accession>
<evidence type="ECO:0000313" key="3">
    <source>
        <dbReference type="Proteomes" id="UP000816034"/>
    </source>
</evidence>
<name>A0AA88KKH8_NAELO</name>
<dbReference type="EMBL" id="PYSW02000017">
    <property type="protein sequence ID" value="KAG2385778.1"/>
    <property type="molecule type" value="Genomic_DNA"/>
</dbReference>
<comment type="caution">
    <text evidence="2">The sequence shown here is derived from an EMBL/GenBank/DDBJ whole genome shotgun (WGS) entry which is preliminary data.</text>
</comment>
<dbReference type="Proteomes" id="UP000816034">
    <property type="component" value="Unassembled WGS sequence"/>
</dbReference>
<dbReference type="InterPro" id="IPR029052">
    <property type="entry name" value="Metallo-depent_PP-like"/>
</dbReference>
<keyword evidence="3" id="KW-1185">Reference proteome</keyword>
<proteinExistence type="predicted"/>
<feature type="domain" description="Calcineurin-like phosphoesterase" evidence="1">
    <location>
        <begin position="16"/>
        <end position="169"/>
    </location>
</feature>
<dbReference type="AlphaFoldDB" id="A0AA88KKH8"/>
<dbReference type="Gene3D" id="3.60.21.10">
    <property type="match status" value="1"/>
</dbReference>
<evidence type="ECO:0000259" key="1">
    <source>
        <dbReference type="Pfam" id="PF00149"/>
    </source>
</evidence>
<dbReference type="RefSeq" id="XP_044549771.1">
    <property type="nucleotide sequence ID" value="XM_044692398.1"/>
</dbReference>
<sequence>MGPYMSKKRLFKICQNIVHHKHHIDLVVITGDMETMDTHHDEDSLREALSPLKEISHKVVACLGNHDYEVLEKIRRAYQENSITLLEDDQTIIEIERWSKLSGEKSQIQIVGSSFSFAGMEPSTRHIQELCKKFPRIDANTPRVLLIHNPSILSSLDTMDSCDIVFSGHLRLYHTLKLLGKEKTLFKAYPPDQGLYGRRNLRLYSHRGTGHYGFPLRLGISSEQSLIHLYF</sequence>
<reference evidence="2 3" key="1">
    <citation type="journal article" date="2018" name="BMC Genomics">
        <title>The genome of Naegleria lovaniensis, the basis for a comparative approach to unravel pathogenicity factors of the human pathogenic amoeba N. fowleri.</title>
        <authorList>
            <person name="Liechti N."/>
            <person name="Schurch N."/>
            <person name="Bruggmann R."/>
            <person name="Wittwer M."/>
        </authorList>
    </citation>
    <scope>NUCLEOTIDE SEQUENCE [LARGE SCALE GENOMIC DNA]</scope>
    <source>
        <strain evidence="2 3">ATCC 30569</strain>
    </source>
</reference>
<dbReference type="PANTHER" id="PTHR31302:SF21">
    <property type="entry name" value="CALCINEURIN-LIKE PHOSPHOESTERASE DOMAIN-CONTAINING PROTEIN"/>
    <property type="match status" value="1"/>
</dbReference>
<dbReference type="GeneID" id="68095382"/>
<gene>
    <name evidence="2" type="ORF">C9374_002927</name>
</gene>
<dbReference type="GO" id="GO:0016787">
    <property type="term" value="F:hydrolase activity"/>
    <property type="evidence" value="ECO:0007669"/>
    <property type="project" value="InterPro"/>
</dbReference>
<protein>
    <recommendedName>
        <fullName evidence="1">Calcineurin-like phosphoesterase domain-containing protein</fullName>
    </recommendedName>
</protein>
<organism evidence="2 3">
    <name type="scientific">Naegleria lovaniensis</name>
    <name type="common">Amoeba</name>
    <dbReference type="NCBI Taxonomy" id="51637"/>
    <lineage>
        <taxon>Eukaryota</taxon>
        <taxon>Discoba</taxon>
        <taxon>Heterolobosea</taxon>
        <taxon>Tetramitia</taxon>
        <taxon>Eutetramitia</taxon>
        <taxon>Vahlkampfiidae</taxon>
        <taxon>Naegleria</taxon>
    </lineage>
</organism>
<dbReference type="InterPro" id="IPR004843">
    <property type="entry name" value="Calcineurin-like_PHP"/>
</dbReference>
<evidence type="ECO:0000313" key="2">
    <source>
        <dbReference type="EMBL" id="KAG2385778.1"/>
    </source>
</evidence>
<dbReference type="Pfam" id="PF00149">
    <property type="entry name" value="Metallophos"/>
    <property type="match status" value="1"/>
</dbReference>
<dbReference type="PANTHER" id="PTHR31302">
    <property type="entry name" value="TRANSMEMBRANE PROTEIN WITH METALLOPHOSPHOESTERASE DOMAIN-RELATED"/>
    <property type="match status" value="1"/>
</dbReference>